<dbReference type="InterPro" id="IPR005656">
    <property type="entry name" value="MmgE_PrpD"/>
</dbReference>
<dbReference type="InterPro" id="IPR045336">
    <property type="entry name" value="MmgE_PrpD_N"/>
</dbReference>
<dbReference type="Pfam" id="PF03972">
    <property type="entry name" value="MmgE_PrpD_N"/>
    <property type="match status" value="1"/>
</dbReference>
<reference evidence="4 5" key="1">
    <citation type="submission" date="2017-10" db="EMBL/GenBank/DDBJ databases">
        <title>Two draft genome sequences of Pusillimonas sp. strains isolated from a nitrate- and radionuclide-contaminated groundwater in Russia.</title>
        <authorList>
            <person name="Grouzdev D.S."/>
            <person name="Tourova T.P."/>
            <person name="Goeva M.A."/>
            <person name="Babich T.L."/>
            <person name="Sokolova D.S."/>
            <person name="Abdullin R."/>
            <person name="Poltaraus A.B."/>
            <person name="Toshchakov S.V."/>
            <person name="Nazina T.N."/>
        </authorList>
    </citation>
    <scope>NUCLEOTIDE SEQUENCE [LARGE SCALE GENOMIC DNA]</scope>
    <source>
        <strain evidence="4 5">JR1/69-2-13</strain>
    </source>
</reference>
<dbReference type="Gene3D" id="3.30.1330.120">
    <property type="entry name" value="2-methylcitrate dehydratase PrpD"/>
    <property type="match status" value="1"/>
</dbReference>
<comment type="caution">
    <text evidence="4">The sequence shown here is derived from an EMBL/GenBank/DDBJ whole genome shotgun (WGS) entry which is preliminary data.</text>
</comment>
<evidence type="ECO:0000313" key="5">
    <source>
        <dbReference type="Proteomes" id="UP000234328"/>
    </source>
</evidence>
<keyword evidence="5" id="KW-1185">Reference proteome</keyword>
<protein>
    <recommendedName>
        <fullName evidence="6">MmgE/PrpD family protein</fullName>
    </recommendedName>
</protein>
<dbReference type="InterPro" id="IPR042183">
    <property type="entry name" value="MmgE/PrpD_sf_1"/>
</dbReference>
<dbReference type="InterPro" id="IPR045337">
    <property type="entry name" value="MmgE_PrpD_C"/>
</dbReference>
<feature type="domain" description="MmgE/PrpD C-terminal" evidence="3">
    <location>
        <begin position="271"/>
        <end position="439"/>
    </location>
</feature>
<evidence type="ECO:0000313" key="4">
    <source>
        <dbReference type="EMBL" id="PLC53279.1"/>
    </source>
</evidence>
<dbReference type="AlphaFoldDB" id="A0A2N4UE42"/>
<dbReference type="SUPFAM" id="SSF103378">
    <property type="entry name" value="2-methylcitrate dehydratase PrpD"/>
    <property type="match status" value="1"/>
</dbReference>
<dbReference type="PANTHER" id="PTHR16943">
    <property type="entry name" value="2-METHYLCITRATE DEHYDRATASE-RELATED"/>
    <property type="match status" value="1"/>
</dbReference>
<dbReference type="Gene3D" id="1.10.4100.10">
    <property type="entry name" value="2-methylcitrate dehydratase PrpD"/>
    <property type="match status" value="1"/>
</dbReference>
<dbReference type="InterPro" id="IPR036148">
    <property type="entry name" value="MmgE/PrpD_sf"/>
</dbReference>
<evidence type="ECO:0000259" key="3">
    <source>
        <dbReference type="Pfam" id="PF19305"/>
    </source>
</evidence>
<dbReference type="RefSeq" id="WP_102070549.1">
    <property type="nucleotide sequence ID" value="NZ_PDNV01000008.1"/>
</dbReference>
<dbReference type="Pfam" id="PF19305">
    <property type="entry name" value="MmgE_PrpD_C"/>
    <property type="match status" value="1"/>
</dbReference>
<dbReference type="OrthoDB" id="8627321at2"/>
<sequence>MVTPTITQQLAGFLMSLAYEDIPSSTRERCIDLLIDHLAVSIAGRKLPWTQILLKYAQEQNASGPSLIYGAHRTSADLAALVNGTMAHGIELDDTHEASVSHPGAVVFAAVLAIAQERKSTPQETIVAIITGYEAMGRIGAAFDPDFMARGWHPTANHGVFGACAGVAKLLGLSGAELNIAWGIATSLHSGSMAFTEDAMGTMVKRLHAGWPAHSGVVAAKLARLGFTGPRETLDRPRGYVATNSSSADKDKILENLGQRWIVDEISIKPYACCRLFHSAIDAIKYLKAHNSFSVDDILAVKAYGSRHMISGHMEYRPESVMSAQYSLPFSLAVALCADAGDPTQFGESRLRSSVLLNVADAISGVVSDELDRLFPQKYAGSITINLRDGRTLTHTIQDCSGSAANPLHRPEIKDKFLLLTAGHISTGQQVAILECVESLLSTSDIYSLSALLEDSHETQQQ</sequence>
<dbReference type="GO" id="GO:0016829">
    <property type="term" value="F:lyase activity"/>
    <property type="evidence" value="ECO:0007669"/>
    <property type="project" value="InterPro"/>
</dbReference>
<proteinExistence type="inferred from homology"/>
<dbReference type="EMBL" id="PDNV01000008">
    <property type="protein sequence ID" value="PLC53279.1"/>
    <property type="molecule type" value="Genomic_DNA"/>
</dbReference>
<name>A0A2N4UE42_9BURK</name>
<organism evidence="4 5">
    <name type="scientific">Pollutimonas nitritireducens</name>
    <dbReference type="NCBI Taxonomy" id="2045209"/>
    <lineage>
        <taxon>Bacteria</taxon>
        <taxon>Pseudomonadati</taxon>
        <taxon>Pseudomonadota</taxon>
        <taxon>Betaproteobacteria</taxon>
        <taxon>Burkholderiales</taxon>
        <taxon>Alcaligenaceae</taxon>
        <taxon>Pollutimonas</taxon>
    </lineage>
</organism>
<comment type="similarity">
    <text evidence="1">Belongs to the PrpD family.</text>
</comment>
<feature type="domain" description="MmgE/PrpD N-terminal" evidence="2">
    <location>
        <begin position="8"/>
        <end position="249"/>
    </location>
</feature>
<dbReference type="Proteomes" id="UP000234328">
    <property type="component" value="Unassembled WGS sequence"/>
</dbReference>
<evidence type="ECO:0008006" key="6">
    <source>
        <dbReference type="Google" id="ProtNLM"/>
    </source>
</evidence>
<dbReference type="InterPro" id="IPR042188">
    <property type="entry name" value="MmgE/PrpD_sf_2"/>
</dbReference>
<accession>A0A2N4UE42</accession>
<evidence type="ECO:0000256" key="1">
    <source>
        <dbReference type="ARBA" id="ARBA00006174"/>
    </source>
</evidence>
<dbReference type="PANTHER" id="PTHR16943:SF8">
    <property type="entry name" value="2-METHYLCITRATE DEHYDRATASE"/>
    <property type="match status" value="1"/>
</dbReference>
<evidence type="ECO:0000259" key="2">
    <source>
        <dbReference type="Pfam" id="PF03972"/>
    </source>
</evidence>
<gene>
    <name evidence="4" type="ORF">CR155_13430</name>
</gene>